<feature type="chain" id="PRO_5046035699" description="DUF4189 domain-containing protein" evidence="1">
    <location>
        <begin position="23"/>
        <end position="215"/>
    </location>
</feature>
<accession>A0ABS8YXE4</accession>
<keyword evidence="1" id="KW-0732">Signal</keyword>
<reference evidence="2 3" key="1">
    <citation type="submission" date="2021-12" db="EMBL/GenBank/DDBJ databases">
        <title>Sinirhodobacter sp. WL0062 is a bacterium isolated from seawater.</title>
        <authorList>
            <person name="Wang L."/>
            <person name="He W."/>
            <person name="Zhang D.-F."/>
        </authorList>
    </citation>
    <scope>NUCLEOTIDE SEQUENCE [LARGE SCALE GENOMIC DNA]</scope>
    <source>
        <strain evidence="2 3">WL0062</strain>
    </source>
</reference>
<sequence length="215" mass="23402">MLRSAMFLIICSALIASAPASADANEVYGKAKIAIHSDYALQPKQKDRFAEFKRRNNVFYSAFVVNTRSDTFYTMTDEHSLEDAQAQGIAGCRMVSPPDAAKSCTLYASATPTGGAVANIPLSGTISMSLSKEIAKALKSSKHETFVAVAINHVGAWGLVWNQQTEAVARERALKECDTATKDPNRMRLYPDALIKANRSRGGFKCQVVSAFRTK</sequence>
<organism evidence="2 3">
    <name type="scientific">Rhodobacter flavimaris</name>
    <dbReference type="NCBI Taxonomy" id="2907145"/>
    <lineage>
        <taxon>Bacteria</taxon>
        <taxon>Pseudomonadati</taxon>
        <taxon>Pseudomonadota</taxon>
        <taxon>Alphaproteobacteria</taxon>
        <taxon>Rhodobacterales</taxon>
        <taxon>Rhodobacter group</taxon>
        <taxon>Rhodobacter</taxon>
    </lineage>
</organism>
<proteinExistence type="predicted"/>
<name>A0ABS8YXE4_9RHOB</name>
<dbReference type="RefSeq" id="WP_233677137.1">
    <property type="nucleotide sequence ID" value="NZ_JAJUOS010000008.1"/>
</dbReference>
<dbReference type="EMBL" id="JAJUOS010000008">
    <property type="protein sequence ID" value="MCE5974168.1"/>
    <property type="molecule type" value="Genomic_DNA"/>
</dbReference>
<evidence type="ECO:0000313" key="3">
    <source>
        <dbReference type="Proteomes" id="UP001521181"/>
    </source>
</evidence>
<feature type="signal peptide" evidence="1">
    <location>
        <begin position="1"/>
        <end position="22"/>
    </location>
</feature>
<gene>
    <name evidence="2" type="ORF">LZA78_11800</name>
</gene>
<dbReference type="Proteomes" id="UP001521181">
    <property type="component" value="Unassembled WGS sequence"/>
</dbReference>
<evidence type="ECO:0000256" key="1">
    <source>
        <dbReference type="SAM" id="SignalP"/>
    </source>
</evidence>
<keyword evidence="3" id="KW-1185">Reference proteome</keyword>
<protein>
    <recommendedName>
        <fullName evidence="4">DUF4189 domain-containing protein</fullName>
    </recommendedName>
</protein>
<evidence type="ECO:0000313" key="2">
    <source>
        <dbReference type="EMBL" id="MCE5974168.1"/>
    </source>
</evidence>
<evidence type="ECO:0008006" key="4">
    <source>
        <dbReference type="Google" id="ProtNLM"/>
    </source>
</evidence>
<comment type="caution">
    <text evidence="2">The sequence shown here is derived from an EMBL/GenBank/DDBJ whole genome shotgun (WGS) entry which is preliminary data.</text>
</comment>